<feature type="signal peptide" evidence="4">
    <location>
        <begin position="1"/>
        <end position="26"/>
    </location>
</feature>
<comment type="cofactor">
    <cofactor evidence="3">
        <name>Zn(2+)</name>
        <dbReference type="ChEBI" id="CHEBI:29105"/>
    </cofactor>
    <text evidence="3">Binds 1 divalent metal cation per subunit.</text>
</comment>
<dbReference type="OrthoDB" id="7786834at2759"/>
<name>A0A9Q0S114_9DIPT</name>
<evidence type="ECO:0000259" key="5">
    <source>
        <dbReference type="Pfam" id="PF08450"/>
    </source>
</evidence>
<evidence type="ECO:0000256" key="2">
    <source>
        <dbReference type="PIRSR" id="PIRSR605511-1"/>
    </source>
</evidence>
<dbReference type="PANTHER" id="PTHR10907">
    <property type="entry name" value="REGUCALCIN"/>
    <property type="match status" value="1"/>
</dbReference>
<organism evidence="6 7">
    <name type="scientific">Pseudolycoriella hygida</name>
    <dbReference type="NCBI Taxonomy" id="35572"/>
    <lineage>
        <taxon>Eukaryota</taxon>
        <taxon>Metazoa</taxon>
        <taxon>Ecdysozoa</taxon>
        <taxon>Arthropoda</taxon>
        <taxon>Hexapoda</taxon>
        <taxon>Insecta</taxon>
        <taxon>Pterygota</taxon>
        <taxon>Neoptera</taxon>
        <taxon>Endopterygota</taxon>
        <taxon>Diptera</taxon>
        <taxon>Nematocera</taxon>
        <taxon>Sciaroidea</taxon>
        <taxon>Sciaridae</taxon>
        <taxon>Pseudolycoriella</taxon>
    </lineage>
</organism>
<feature type="binding site" evidence="3">
    <location>
        <position position="141"/>
    </location>
    <ligand>
        <name>substrate</name>
    </ligand>
</feature>
<dbReference type="Gene3D" id="2.120.10.30">
    <property type="entry name" value="TolB, C-terminal domain"/>
    <property type="match status" value="1"/>
</dbReference>
<gene>
    <name evidence="6" type="primary">Rgn</name>
    <name evidence="6" type="ORF">Bhyg_12618</name>
</gene>
<dbReference type="GO" id="GO:0019853">
    <property type="term" value="P:L-ascorbic acid biosynthetic process"/>
    <property type="evidence" value="ECO:0007669"/>
    <property type="project" value="TreeGrafter"/>
</dbReference>
<evidence type="ECO:0000256" key="3">
    <source>
        <dbReference type="PIRSR" id="PIRSR605511-2"/>
    </source>
</evidence>
<evidence type="ECO:0000256" key="4">
    <source>
        <dbReference type="SAM" id="SignalP"/>
    </source>
</evidence>
<evidence type="ECO:0000256" key="1">
    <source>
        <dbReference type="ARBA" id="ARBA00008853"/>
    </source>
</evidence>
<dbReference type="PANTHER" id="PTHR10907:SF66">
    <property type="entry name" value="MIP34848P1-RELATED"/>
    <property type="match status" value="1"/>
</dbReference>
<accession>A0A9Q0S114</accession>
<dbReference type="InterPro" id="IPR013658">
    <property type="entry name" value="SGL"/>
</dbReference>
<comment type="similarity">
    <text evidence="1">Belongs to the SMP-30/CGR1 family.</text>
</comment>
<keyword evidence="4" id="KW-0732">Signal</keyword>
<keyword evidence="3" id="KW-0479">Metal-binding</keyword>
<feature type="chain" id="PRO_5040370991" evidence="4">
    <location>
        <begin position="27"/>
        <end position="317"/>
    </location>
</feature>
<dbReference type="GO" id="GO:0004341">
    <property type="term" value="F:gluconolactonase activity"/>
    <property type="evidence" value="ECO:0007669"/>
    <property type="project" value="TreeGrafter"/>
</dbReference>
<keyword evidence="7" id="KW-1185">Reference proteome</keyword>
<dbReference type="AlphaFoldDB" id="A0A9Q0S114"/>
<sequence>MEMKNEFLLIVLIWNSLLGITCMVEGTPKPQVERLPSPRTTLGEIPHWSQKTLSLYYVDIHGPNSLLLRYDYQENRVYSASVSGAPSLLFLLPIACTKDQFLVGIDRTTVVVQWDGRSPEATILRPLFEVDCETSNYTTFNDVKTDERGRFYGGTKFVEKGVPCTSVAEPIAAFYGYESGKCVKKFFGNVILSNGLTWVRPTNKFYYIDSCTYDIKQFDYDPRTGDLSNGHQIFSSIMQNGTKPDYIFDGMTNDQDGNLYVATFGGSKIIKLNPRTKKILMEIELPATQVTSLAFGGPKLDILFVTTANKDGKQPEG</sequence>
<dbReference type="InterPro" id="IPR011042">
    <property type="entry name" value="6-blade_b-propeller_TolB-like"/>
</dbReference>
<feature type="binding site" evidence="3">
    <location>
        <position position="249"/>
    </location>
    <ligand>
        <name>a divalent metal cation</name>
        <dbReference type="ChEBI" id="CHEBI:60240"/>
    </ligand>
</feature>
<dbReference type="Proteomes" id="UP001151699">
    <property type="component" value="Chromosome X"/>
</dbReference>
<reference evidence="6" key="1">
    <citation type="submission" date="2022-07" db="EMBL/GenBank/DDBJ databases">
        <authorList>
            <person name="Trinca V."/>
            <person name="Uliana J.V.C."/>
            <person name="Torres T.T."/>
            <person name="Ward R.J."/>
            <person name="Monesi N."/>
        </authorList>
    </citation>
    <scope>NUCLEOTIDE SEQUENCE</scope>
    <source>
        <strain evidence="6">HSMRA1968</strain>
        <tissue evidence="6">Whole embryos</tissue>
    </source>
</reference>
<evidence type="ECO:0000313" key="7">
    <source>
        <dbReference type="Proteomes" id="UP001151699"/>
    </source>
</evidence>
<keyword evidence="3" id="KW-0862">Zinc</keyword>
<evidence type="ECO:0000313" key="6">
    <source>
        <dbReference type="EMBL" id="KAJ6639871.1"/>
    </source>
</evidence>
<dbReference type="EMBL" id="WJQU01000003">
    <property type="protein sequence ID" value="KAJ6639871.1"/>
    <property type="molecule type" value="Genomic_DNA"/>
</dbReference>
<feature type="binding site" evidence="3">
    <location>
        <position position="194"/>
    </location>
    <ligand>
        <name>a divalent metal cation</name>
        <dbReference type="ChEBI" id="CHEBI:60240"/>
    </ligand>
</feature>
<protein>
    <submittedName>
        <fullName evidence="6">Regucalcin</fullName>
    </submittedName>
</protein>
<dbReference type="Pfam" id="PF08450">
    <property type="entry name" value="SGL"/>
    <property type="match status" value="1"/>
</dbReference>
<comment type="caution">
    <text evidence="6">The sequence shown here is derived from an EMBL/GenBank/DDBJ whole genome shotgun (WGS) entry which is preliminary data.</text>
</comment>
<dbReference type="SUPFAM" id="SSF63829">
    <property type="entry name" value="Calcium-dependent phosphotriesterase"/>
    <property type="match status" value="1"/>
</dbReference>
<dbReference type="PRINTS" id="PR01790">
    <property type="entry name" value="SMP30FAMILY"/>
</dbReference>
<dbReference type="GO" id="GO:0005509">
    <property type="term" value="F:calcium ion binding"/>
    <property type="evidence" value="ECO:0007669"/>
    <property type="project" value="TreeGrafter"/>
</dbReference>
<feature type="binding site" evidence="3">
    <location>
        <position position="44"/>
    </location>
    <ligand>
        <name>a divalent metal cation</name>
        <dbReference type="ChEBI" id="CHEBI:60240"/>
    </ligand>
</feature>
<proteinExistence type="inferred from homology"/>
<dbReference type="InterPro" id="IPR005511">
    <property type="entry name" value="SMP-30"/>
</dbReference>
<feature type="domain" description="SMP-30/Gluconolactonase/LRE-like region" evidence="5">
    <location>
        <begin position="42"/>
        <end position="309"/>
    </location>
</feature>
<feature type="active site" description="Proton donor/acceptor" evidence="2">
    <location>
        <position position="249"/>
    </location>
</feature>